<gene>
    <name evidence="1" type="ORF">TM448B05969_0002</name>
</gene>
<organism evidence="1">
    <name type="scientific">viral metagenome</name>
    <dbReference type="NCBI Taxonomy" id="1070528"/>
    <lineage>
        <taxon>unclassified sequences</taxon>
        <taxon>metagenomes</taxon>
        <taxon>organismal metagenomes</taxon>
    </lineage>
</organism>
<protein>
    <submittedName>
        <fullName evidence="1">Uncharacterized protein</fullName>
    </submittedName>
</protein>
<dbReference type="AlphaFoldDB" id="A0A6M3Y4X5"/>
<evidence type="ECO:0000313" key="1">
    <source>
        <dbReference type="EMBL" id="QJI04044.1"/>
    </source>
</evidence>
<sequence length="51" mass="5909">MVLAIVIFTSLLMTIDTLFYIHAPFPERTKSFWYKLPIGGIVAYFSLPKEE</sequence>
<accession>A0A6M3Y4X5</accession>
<reference evidence="1" key="1">
    <citation type="submission" date="2020-03" db="EMBL/GenBank/DDBJ databases">
        <title>The deep terrestrial virosphere.</title>
        <authorList>
            <person name="Holmfeldt K."/>
            <person name="Nilsson E."/>
            <person name="Simone D."/>
            <person name="Lopez-Fernandez M."/>
            <person name="Wu X."/>
            <person name="de Brujin I."/>
            <person name="Lundin D."/>
            <person name="Andersson A."/>
            <person name="Bertilsson S."/>
            <person name="Dopson M."/>
        </authorList>
    </citation>
    <scope>NUCLEOTIDE SEQUENCE</scope>
    <source>
        <strain evidence="1">TM448B05969</strain>
    </source>
</reference>
<dbReference type="EMBL" id="MT145143">
    <property type="protein sequence ID" value="QJI04044.1"/>
    <property type="molecule type" value="Genomic_DNA"/>
</dbReference>
<name>A0A6M3Y4X5_9ZZZZ</name>
<proteinExistence type="predicted"/>